<gene>
    <name evidence="2" type="ORF">HannXRQ_Chr09g0262981</name>
    <name evidence="1" type="ORF">HanXRQr2_Chr09g0376401</name>
</gene>
<dbReference type="Gramene" id="mRNA:HanXRQr2_Chr09g0376401">
    <property type="protein sequence ID" value="mRNA:HanXRQr2_Chr09g0376401"/>
    <property type="gene ID" value="HanXRQr2_Chr09g0376401"/>
</dbReference>
<reference evidence="1 3" key="1">
    <citation type="journal article" date="2017" name="Nature">
        <title>The sunflower genome provides insights into oil metabolism, flowering and Asterid evolution.</title>
        <authorList>
            <person name="Badouin H."/>
            <person name="Gouzy J."/>
            <person name="Grassa C.J."/>
            <person name="Murat F."/>
            <person name="Staton S.E."/>
            <person name="Cottret L."/>
            <person name="Lelandais-Briere C."/>
            <person name="Owens G.L."/>
            <person name="Carrere S."/>
            <person name="Mayjonade B."/>
            <person name="Legrand L."/>
            <person name="Gill N."/>
            <person name="Kane N.C."/>
            <person name="Bowers J.E."/>
            <person name="Hubner S."/>
            <person name="Bellec A."/>
            <person name="Berard A."/>
            <person name="Berges H."/>
            <person name="Blanchet N."/>
            <person name="Boniface M.C."/>
            <person name="Brunel D."/>
            <person name="Catrice O."/>
            <person name="Chaidir N."/>
            <person name="Claudel C."/>
            <person name="Donnadieu C."/>
            <person name="Faraut T."/>
            <person name="Fievet G."/>
            <person name="Helmstetter N."/>
            <person name="King M."/>
            <person name="Knapp S.J."/>
            <person name="Lai Z."/>
            <person name="Le Paslier M.C."/>
            <person name="Lippi Y."/>
            <person name="Lorenzon L."/>
            <person name="Mandel J.R."/>
            <person name="Marage G."/>
            <person name="Marchand G."/>
            <person name="Marquand E."/>
            <person name="Bret-Mestries E."/>
            <person name="Morien E."/>
            <person name="Nambeesan S."/>
            <person name="Nguyen T."/>
            <person name="Pegot-Espagnet P."/>
            <person name="Pouilly N."/>
            <person name="Raftis F."/>
            <person name="Sallet E."/>
            <person name="Schiex T."/>
            <person name="Thomas J."/>
            <person name="Vandecasteele C."/>
            <person name="Vares D."/>
            <person name="Vear F."/>
            <person name="Vautrin S."/>
            <person name="Crespi M."/>
            <person name="Mangin B."/>
            <person name="Burke J.M."/>
            <person name="Salse J."/>
            <person name="Munos S."/>
            <person name="Vincourt P."/>
            <person name="Rieseberg L.H."/>
            <person name="Langlade N.B."/>
        </authorList>
    </citation>
    <scope>NUCLEOTIDE SEQUENCE [LARGE SCALE GENOMIC DNA]</scope>
    <source>
        <strain evidence="3">cv. SF193</strain>
        <tissue evidence="1">Leaves</tissue>
    </source>
</reference>
<dbReference type="InParanoid" id="A0A251TX12"/>
<dbReference type="Proteomes" id="UP000215914">
    <property type="component" value="Chromosome 9"/>
</dbReference>
<proteinExistence type="predicted"/>
<keyword evidence="3" id="KW-1185">Reference proteome</keyword>
<accession>A0A251TX12</accession>
<dbReference type="EMBL" id="MNCJ02000324">
    <property type="protein sequence ID" value="KAF5789877.1"/>
    <property type="molecule type" value="Genomic_DNA"/>
</dbReference>
<sequence>MILEIDHHGYRAKARRTYQTLRQLSIDSKGSPLASGTSHPSLFAFPEILFVPGVIEIIVFKEAIGL</sequence>
<protein>
    <submittedName>
        <fullName evidence="2">Uncharacterized protein</fullName>
    </submittedName>
</protein>
<reference evidence="1" key="3">
    <citation type="submission" date="2020-06" db="EMBL/GenBank/DDBJ databases">
        <title>Helianthus annuus Genome sequencing and assembly Release 2.</title>
        <authorList>
            <person name="Gouzy J."/>
            <person name="Langlade N."/>
            <person name="Munos S."/>
        </authorList>
    </citation>
    <scope>NUCLEOTIDE SEQUENCE</scope>
    <source>
        <tissue evidence="1">Leaves</tissue>
    </source>
</reference>
<evidence type="ECO:0000313" key="1">
    <source>
        <dbReference type="EMBL" id="KAF5789877.1"/>
    </source>
</evidence>
<dbReference type="EMBL" id="CM007898">
    <property type="protein sequence ID" value="OTG15675.1"/>
    <property type="molecule type" value="Genomic_DNA"/>
</dbReference>
<reference evidence="2" key="2">
    <citation type="submission" date="2017-02" db="EMBL/GenBank/DDBJ databases">
        <title>Sunflower complete genome.</title>
        <authorList>
            <person name="Langlade N."/>
            <person name="Munos S."/>
        </authorList>
    </citation>
    <scope>NUCLEOTIDE SEQUENCE [LARGE SCALE GENOMIC DNA]</scope>
    <source>
        <tissue evidence="2">Leaves</tissue>
    </source>
</reference>
<evidence type="ECO:0000313" key="2">
    <source>
        <dbReference type="EMBL" id="OTG15675.1"/>
    </source>
</evidence>
<dbReference type="AlphaFoldDB" id="A0A251TX12"/>
<name>A0A251TX12_HELAN</name>
<evidence type="ECO:0000313" key="3">
    <source>
        <dbReference type="Proteomes" id="UP000215914"/>
    </source>
</evidence>
<organism evidence="2 3">
    <name type="scientific">Helianthus annuus</name>
    <name type="common">Common sunflower</name>
    <dbReference type="NCBI Taxonomy" id="4232"/>
    <lineage>
        <taxon>Eukaryota</taxon>
        <taxon>Viridiplantae</taxon>
        <taxon>Streptophyta</taxon>
        <taxon>Embryophyta</taxon>
        <taxon>Tracheophyta</taxon>
        <taxon>Spermatophyta</taxon>
        <taxon>Magnoliopsida</taxon>
        <taxon>eudicotyledons</taxon>
        <taxon>Gunneridae</taxon>
        <taxon>Pentapetalae</taxon>
        <taxon>asterids</taxon>
        <taxon>campanulids</taxon>
        <taxon>Asterales</taxon>
        <taxon>Asteraceae</taxon>
        <taxon>Asteroideae</taxon>
        <taxon>Heliantheae alliance</taxon>
        <taxon>Heliantheae</taxon>
        <taxon>Helianthus</taxon>
    </lineage>
</organism>